<dbReference type="PANTHER" id="PTHR31043">
    <property type="entry name" value="NEPHROCYSTIN-4"/>
    <property type="match status" value="1"/>
</dbReference>
<feature type="region of interest" description="Disordered" evidence="2">
    <location>
        <begin position="1218"/>
        <end position="1255"/>
    </location>
</feature>
<evidence type="ECO:0000256" key="1">
    <source>
        <dbReference type="SAM" id="Coils"/>
    </source>
</evidence>
<gene>
    <name evidence="4" type="ORF">C1SCF055_LOCUS6905</name>
</gene>
<feature type="compositionally biased region" description="Pro residues" evidence="2">
    <location>
        <begin position="51"/>
        <end position="69"/>
    </location>
</feature>
<keyword evidence="7" id="KW-1185">Reference proteome</keyword>
<feature type="compositionally biased region" description="Pro residues" evidence="2">
    <location>
        <begin position="1225"/>
        <end position="1244"/>
    </location>
</feature>
<feature type="compositionally biased region" description="Low complexity" evidence="2">
    <location>
        <begin position="175"/>
        <end position="188"/>
    </location>
</feature>
<dbReference type="GO" id="GO:0090090">
    <property type="term" value="P:negative regulation of canonical Wnt signaling pathway"/>
    <property type="evidence" value="ECO:0007669"/>
    <property type="project" value="InterPro"/>
</dbReference>
<feature type="coiled-coil region" evidence="1">
    <location>
        <begin position="1682"/>
        <end position="1709"/>
    </location>
</feature>
<feature type="region of interest" description="Disordered" evidence="2">
    <location>
        <begin position="977"/>
        <end position="1010"/>
    </location>
</feature>
<feature type="region of interest" description="Disordered" evidence="2">
    <location>
        <begin position="399"/>
        <end position="427"/>
    </location>
</feature>
<dbReference type="GO" id="GO:0097730">
    <property type="term" value="C:non-motile cilium"/>
    <property type="evidence" value="ECO:0007669"/>
    <property type="project" value="InterPro"/>
</dbReference>
<feature type="region of interest" description="Disordered" evidence="2">
    <location>
        <begin position="1"/>
        <end position="216"/>
    </location>
</feature>
<dbReference type="OrthoDB" id="438813at2759"/>
<evidence type="ECO:0000313" key="7">
    <source>
        <dbReference type="Proteomes" id="UP001152797"/>
    </source>
</evidence>
<dbReference type="EMBL" id="CAMXCT010000446">
    <property type="protein sequence ID" value="CAI3978913.1"/>
    <property type="molecule type" value="Genomic_DNA"/>
</dbReference>
<dbReference type="GO" id="GO:0005856">
    <property type="term" value="C:cytoskeleton"/>
    <property type="evidence" value="ECO:0007669"/>
    <property type="project" value="InterPro"/>
</dbReference>
<comment type="caution">
    <text evidence="4">The sequence shown here is derived from an EMBL/GenBank/DDBJ whole genome shotgun (WGS) entry which is preliminary data.</text>
</comment>
<evidence type="ECO:0000313" key="4">
    <source>
        <dbReference type="EMBL" id="CAI3978913.1"/>
    </source>
</evidence>
<feature type="compositionally biased region" description="Basic and acidic residues" evidence="2">
    <location>
        <begin position="1812"/>
        <end position="1825"/>
    </location>
</feature>
<dbReference type="PANTHER" id="PTHR31043:SF3">
    <property type="entry name" value="NEPHROCYSTIN-4"/>
    <property type="match status" value="1"/>
</dbReference>
<dbReference type="Proteomes" id="UP001152797">
    <property type="component" value="Unassembled WGS sequence"/>
</dbReference>
<keyword evidence="1" id="KW-0175">Coiled coil</keyword>
<feature type="compositionally biased region" description="Pro residues" evidence="2">
    <location>
        <begin position="85"/>
        <end position="136"/>
    </location>
</feature>
<sequence>MFGLFGRKPAAPPPPPAPEDPNAPPPLPPPDEPPPPAVPSAPAIPEEPQEPPKAPEAPVEGPPSPPPKASKPGWFSSLFSSKPKAPAPPAPPGQDAPQPPGPEPPVAPELPKAMPLPPAATLPAPMLPPTTLPPPAAAATLPAPSTLPPALPAPMTLPPPATLAPAPAPAPAPATAPAVQAAAAVAPASPAPQGPPLSTLAPPQRRPAPLARRPAVMKPQDLEEAVQSWLSLWQDCRCIAPTPAASGASGQEAARLFVLRLSSLAEAEVPISANGTLQKQALARLARAAEEESPEALSLHMRLSFLHTPLGGRPEVYGHSFTGPRLQIQRVQSRVSGSEGHLTVHALAEPPTLFFFRSAITSKELRILVEVLAFEEPPRQATAAAPAVNRLWKLAAPKAKAKPKAAPKPKAKAKALPGAPGAPEPSLDMQKAYKARAAAPGGRAASSWPLTGGRYPLPLFGDAEPECVLGWAMISFDLATESRSIPSNHGPKRLRPGPLRERLLAAEFFGGKVTPAMDQEIHRLLTPPTTKAAAAKPQPVIESDLQVIPLDGAAKRLLPLDFPAVTESLRMGGLEVMEDAAGLQIDADLNPNVVDPDVFVRGLLVTFPDNLWIDNFLRALPSTAVTAAGVPAPPSSWELVELNALVGSHNTLRWLDEPLRGLSDGMAAHYPLDDTGHTWRLKMEKLEDGQRFWFGGEVPVEFVCHPDCAVVVELVAVLRTPGPMAQMLQNQAATAPLLGAQVTQATDIFRKQTLGWTVLLPFYHTTSEGLLKACAATPGERPSLGFDLELYGGPGLSLLGEEVWMPPAAPGMTLRPEELGKPVRPAVSAWNPRLLEHWHGWWSGYGGAESQNIGDLFKCKASRLRANFNLCGDRVVQWLRQHVPLPPPETPLPAVQPTPMSTLQPLQPGLPGTFLQPAVDISAAPVAKAISPVQPIGTVPSVHQPIPSVPGQKGLPGAAVQAAPVVEKIYLRDQAVQSDPPPLGFDDNIIKDSAPKAQGTATAPPSRPLGALDRAHLLSAGAPPKASAAAKAGASPSVAAGESAPARRELRWKFEDEDLLQADEITLELVALRSFAELEGERIYFQLRFFLFPPVKTTTAALAGKAGEACLLRSAVTNERLAVVYSMDGYSVNSVARSAATIHRRLVEYLSARSVDIEIWSADSEMQIGVASVPLEMLVRQGHQVAKIEGEHAVLEPLTGEPRGTLRVLLVNRGQPPTAYKELAAPPPPPPEDGNPQSPPPAPSPTRKTRQKVSALMEPGQDAMVGGMQGLAGQGSMAQELNQKKHERLQQLRALRQDTRDSVSEHTALLAAAESVRQDRKRQEVARRMDRFNTTQQSLTSSFATPSYFTVDFTNPYGQQATFNVHVLARGEKPQPPPEILPSVPPQAPLQGVLVAPPEQNLMLIKDPEEWRRLTAQGLLPTAPSGDFSRLASGSFILNPRESISLPFRYLDFDFPGLNATPQQASGVRLAEVAASVAGPGSRDFLVEVVLHQGPVLRRVEVSVVPQPSVVDRKIRYFEAEGAAVEKVMALPPVPQSSSSGSCYVYCTSRNVHVQRRDQAGLCSFHDARAWKITATARALMRPSRSDGALRRPIRQILEPVAKRIATPTMATPLAPARPISVVAGTSIDQMQRQLQKAEAMLNCCVQSVEAAWDLSAQRLTEFDQKLSALDVRLVELSQKQVDDEETEARRQTARLVTLENRLDELVKRLENPQPEPQLNLESLDFLNHRVASLSERLAAEARVREAQFRRLESLLSQSQCTQSTVESEPLAPHRTLGTTVTSGATLTRDSSMPTLPGARSSFLEVVTDDGRWSGESDRRYHDPSRAFTPTKTSHYRPFTPRVEPPGRLESPSPILPQYRRAASASPRVARRLDASIDPPGRGNGLVSHVSLLPRHVKAQAQENPSAKACQVEYLIAKPEPVGPVLVQTFALEEVSLRFMAPQSPAVLQFFVVFYGDAHFSNLVAVQLVEVQGLRTEKIRIVVGQGIERSICLAPAEVLDAGTVRLHSSNPEAVQVQPTAEVDPRYGVKFNILITSMQAGAVEK</sequence>
<feature type="compositionally biased region" description="Pro residues" evidence="2">
    <location>
        <begin position="145"/>
        <end position="174"/>
    </location>
</feature>
<dbReference type="InterPro" id="IPR029775">
    <property type="entry name" value="NPHP4"/>
</dbReference>
<dbReference type="EMBL" id="CAMXCT020000446">
    <property type="protein sequence ID" value="CAL1132288.1"/>
    <property type="molecule type" value="Genomic_DNA"/>
</dbReference>
<dbReference type="Pfam" id="PF26186">
    <property type="entry name" value="NPHP4_C2_3rd"/>
    <property type="match status" value="1"/>
</dbReference>
<feature type="compositionally biased region" description="Pro residues" evidence="2">
    <location>
        <begin position="10"/>
        <end position="39"/>
    </location>
</feature>
<feature type="domain" description="NPHP4 C2-like" evidence="3">
    <location>
        <begin position="1053"/>
        <end position="1194"/>
    </location>
</feature>
<dbReference type="EMBL" id="CAMXCT030000446">
    <property type="protein sequence ID" value="CAL4766225.1"/>
    <property type="molecule type" value="Genomic_DNA"/>
</dbReference>
<reference evidence="4" key="1">
    <citation type="submission" date="2022-10" db="EMBL/GenBank/DDBJ databases">
        <authorList>
            <person name="Chen Y."/>
            <person name="Dougan E. K."/>
            <person name="Chan C."/>
            <person name="Rhodes N."/>
            <person name="Thang M."/>
        </authorList>
    </citation>
    <scope>NUCLEOTIDE SEQUENCE</scope>
</reference>
<reference evidence="5" key="2">
    <citation type="submission" date="2024-04" db="EMBL/GenBank/DDBJ databases">
        <authorList>
            <person name="Chen Y."/>
            <person name="Shah S."/>
            <person name="Dougan E. K."/>
            <person name="Thang M."/>
            <person name="Chan C."/>
        </authorList>
    </citation>
    <scope>NUCLEOTIDE SEQUENCE [LARGE SCALE GENOMIC DNA]</scope>
</reference>
<name>A0A9P1BT50_9DINO</name>
<evidence type="ECO:0000256" key="2">
    <source>
        <dbReference type="SAM" id="MobiDB-lite"/>
    </source>
</evidence>
<evidence type="ECO:0000313" key="5">
    <source>
        <dbReference type="EMBL" id="CAL1132288.1"/>
    </source>
</evidence>
<protein>
    <submittedName>
        <fullName evidence="6">Nephrocystin-4 (Nephroretinin)</fullName>
    </submittedName>
</protein>
<proteinExistence type="predicted"/>
<dbReference type="PRINTS" id="PR01217">
    <property type="entry name" value="PRICHEXTENSN"/>
</dbReference>
<feature type="compositionally biased region" description="Low complexity" evidence="2">
    <location>
        <begin position="196"/>
        <end position="214"/>
    </location>
</feature>
<organism evidence="4">
    <name type="scientific">Cladocopium goreaui</name>
    <dbReference type="NCBI Taxonomy" id="2562237"/>
    <lineage>
        <taxon>Eukaryota</taxon>
        <taxon>Sar</taxon>
        <taxon>Alveolata</taxon>
        <taxon>Dinophyceae</taxon>
        <taxon>Suessiales</taxon>
        <taxon>Symbiodiniaceae</taxon>
        <taxon>Cladocopium</taxon>
    </lineage>
</organism>
<dbReference type="InterPro" id="IPR058765">
    <property type="entry name" value="NPHP4_C2-like"/>
</dbReference>
<accession>A0A9P1BT50</accession>
<feature type="region of interest" description="Disordered" evidence="2">
    <location>
        <begin position="1812"/>
        <end position="1854"/>
    </location>
</feature>
<evidence type="ECO:0000313" key="6">
    <source>
        <dbReference type="EMBL" id="CAL4766225.1"/>
    </source>
</evidence>
<feature type="compositionally biased region" description="Basic residues" evidence="2">
    <location>
        <begin position="399"/>
        <end position="413"/>
    </location>
</feature>
<evidence type="ECO:0000259" key="3">
    <source>
        <dbReference type="Pfam" id="PF26186"/>
    </source>
</evidence>